<dbReference type="InterPro" id="IPR011234">
    <property type="entry name" value="Fumarylacetoacetase-like_C"/>
</dbReference>
<evidence type="ECO:0000313" key="4">
    <source>
        <dbReference type="Proteomes" id="UP000287701"/>
    </source>
</evidence>
<proteinExistence type="predicted"/>
<dbReference type="GO" id="GO:0046872">
    <property type="term" value="F:metal ion binding"/>
    <property type="evidence" value="ECO:0007669"/>
    <property type="project" value="UniProtKB-KW"/>
</dbReference>
<dbReference type="Gene3D" id="3.90.850.10">
    <property type="entry name" value="Fumarylacetoacetase-like, C-terminal domain"/>
    <property type="match status" value="1"/>
</dbReference>
<dbReference type="EMBL" id="CP035107">
    <property type="protein sequence ID" value="QAR31073.1"/>
    <property type="molecule type" value="Genomic_DNA"/>
</dbReference>
<organism evidence="3 4">
    <name type="scientific">Ornithobacterium rhinotracheale</name>
    <dbReference type="NCBI Taxonomy" id="28251"/>
    <lineage>
        <taxon>Bacteria</taxon>
        <taxon>Pseudomonadati</taxon>
        <taxon>Bacteroidota</taxon>
        <taxon>Flavobacteriia</taxon>
        <taxon>Flavobacteriales</taxon>
        <taxon>Weeksellaceae</taxon>
        <taxon>Ornithobacterium</taxon>
    </lineage>
</organism>
<dbReference type="Pfam" id="PF01557">
    <property type="entry name" value="FAA_hydrolase"/>
    <property type="match status" value="1"/>
</dbReference>
<dbReference type="SUPFAM" id="SSF56529">
    <property type="entry name" value="FAH"/>
    <property type="match status" value="1"/>
</dbReference>
<protein>
    <submittedName>
        <fullName evidence="3">FAA hydrolase family protein</fullName>
    </submittedName>
</protein>
<dbReference type="GO" id="GO:0018773">
    <property type="term" value="F:acetylpyruvate hydrolase activity"/>
    <property type="evidence" value="ECO:0007669"/>
    <property type="project" value="TreeGrafter"/>
</dbReference>
<gene>
    <name evidence="3" type="ORF">EQP59_06870</name>
</gene>
<sequence>MKIICVGRNYAAHAKELNSEIPQEPVLFMKPESAITQAKSYRIPRFTKNLHYETEIVLKINRFGHYIPQSEANSYFDNIALGIDFTARDIQSECIKKGLPWEKSKAFDDSAMVSKFIPKDKLGNINALNFSLERNGEVVQQGNTKDMIFGFDELIAHISQYFSLDAGDLIFTGTPVGVNHVSPEEKYQGFIEKELMLDFEIEK</sequence>
<dbReference type="InterPro" id="IPR036663">
    <property type="entry name" value="Fumarylacetoacetase_C_sf"/>
</dbReference>
<name>A0A410JSE7_ORNRH</name>
<dbReference type="OrthoDB" id="9805307at2"/>
<dbReference type="AlphaFoldDB" id="A0A410JSE7"/>
<reference evidence="3 4" key="1">
    <citation type="submission" date="2019-01" db="EMBL/GenBank/DDBJ databases">
        <title>Whole Genome of Ornithobacterium rhinotracheale FARPER-174b.</title>
        <authorList>
            <person name="Tataje-Lavanda L.A."/>
            <person name="Montalvan A."/>
            <person name="Montesinos R."/>
            <person name="Zimic M."/>
            <person name="Fernandez-Sanchez M."/>
            <person name="Fernandez-Diaz M."/>
        </authorList>
    </citation>
    <scope>NUCLEOTIDE SEQUENCE [LARGE SCALE GENOMIC DNA]</scope>
    <source>
        <strain evidence="3 4">FARPER-174b</strain>
    </source>
</reference>
<dbReference type="Proteomes" id="UP000287701">
    <property type="component" value="Chromosome"/>
</dbReference>
<dbReference type="PANTHER" id="PTHR11820:SF7">
    <property type="entry name" value="ACYLPYRUVASE FAHD1, MITOCHONDRIAL"/>
    <property type="match status" value="1"/>
</dbReference>
<feature type="domain" description="Fumarylacetoacetase-like C-terminal" evidence="2">
    <location>
        <begin position="2"/>
        <end position="185"/>
    </location>
</feature>
<evidence type="ECO:0000256" key="1">
    <source>
        <dbReference type="ARBA" id="ARBA00022723"/>
    </source>
</evidence>
<evidence type="ECO:0000313" key="3">
    <source>
        <dbReference type="EMBL" id="QAR31073.1"/>
    </source>
</evidence>
<accession>A0A410JSE7</accession>
<dbReference type="PANTHER" id="PTHR11820">
    <property type="entry name" value="ACYLPYRUVASE"/>
    <property type="match status" value="1"/>
</dbReference>
<keyword evidence="1" id="KW-0479">Metal-binding</keyword>
<dbReference type="RefSeq" id="WP_128501523.1">
    <property type="nucleotide sequence ID" value="NZ_CP035107.1"/>
</dbReference>
<keyword evidence="3" id="KW-0378">Hydrolase</keyword>
<evidence type="ECO:0000259" key="2">
    <source>
        <dbReference type="Pfam" id="PF01557"/>
    </source>
</evidence>